<gene>
    <name evidence="4" type="ORF">PENARI_c235G06752</name>
</gene>
<dbReference type="SUPFAM" id="SSF48403">
    <property type="entry name" value="Ankyrin repeat"/>
    <property type="match status" value="1"/>
</dbReference>
<dbReference type="Pfam" id="PF00023">
    <property type="entry name" value="Ank"/>
    <property type="match status" value="1"/>
</dbReference>
<evidence type="ECO:0000256" key="3">
    <source>
        <dbReference type="PROSITE-ProRule" id="PRU00023"/>
    </source>
</evidence>
<feature type="non-terminal residue" evidence="4">
    <location>
        <position position="426"/>
    </location>
</feature>
<dbReference type="PANTHER" id="PTHR24126:SF14">
    <property type="entry name" value="ANK_REP_REGION DOMAIN-CONTAINING PROTEIN"/>
    <property type="match status" value="1"/>
</dbReference>
<dbReference type="AlphaFoldDB" id="A0A1F5KZV2"/>
<dbReference type="STRING" id="1835702.A0A1F5KZV2"/>
<name>A0A1F5KZV2_PENAI</name>
<evidence type="ECO:0000256" key="2">
    <source>
        <dbReference type="ARBA" id="ARBA00023043"/>
    </source>
</evidence>
<sequence length="426" mass="47781">RYVRECIRTQYAPLYGQPVACVKGYHSRPLLQSASLVAVDRGDHTLANRLATAVGSEVDKCCVRFWVAYEFRTKHQRHAQRAFAVVVSYLDGSALFALAKSCKNFDFKLQPSIWKYNIKFQNSNLLHLAVKYDNVGLAEALLQHKANINAFYRGKTPLMRALKYSSAAVRDLLLSRGDLHINIQNQARESALWYAIHYGTFSAVKSVLNQPNVQVDIKHKHGRTALHLAVFAGRIGFVHLLLSRGTDPDLQDDSGHSPWDCARRFNRPVMETIFSNDPMAEVFLGTQSSQEAELPLHHAVSYGSVDVVKRLLGQKGLNLDIQNRNGYTPLHLAIQSDRLEMVNLLLSHPRANVNCKDKNGNTPLWLSTYSSCDEITERLLAEKDINVSILLEAVGDSRRCLHLSTTPRPGWIPCSYDGCLRCQGSA</sequence>
<dbReference type="InterPro" id="IPR002110">
    <property type="entry name" value="Ankyrin_rpt"/>
</dbReference>
<feature type="repeat" description="ANK" evidence="3">
    <location>
        <begin position="325"/>
        <end position="348"/>
    </location>
</feature>
<keyword evidence="5" id="KW-1185">Reference proteome</keyword>
<dbReference type="Gene3D" id="1.25.40.20">
    <property type="entry name" value="Ankyrin repeat-containing domain"/>
    <property type="match status" value="2"/>
</dbReference>
<keyword evidence="2 3" id="KW-0040">ANK repeat</keyword>
<comment type="caution">
    <text evidence="4">The sequence shown here is derived from an EMBL/GenBank/DDBJ whole genome shotgun (WGS) entry which is preliminary data.</text>
</comment>
<dbReference type="PANTHER" id="PTHR24126">
    <property type="entry name" value="ANKYRIN REPEAT, PH AND SEC7 DOMAIN CONTAINING PROTEIN SECG-RELATED"/>
    <property type="match status" value="1"/>
</dbReference>
<evidence type="ECO:0000313" key="5">
    <source>
        <dbReference type="Proteomes" id="UP000177622"/>
    </source>
</evidence>
<feature type="non-terminal residue" evidence="4">
    <location>
        <position position="1"/>
    </location>
</feature>
<dbReference type="Pfam" id="PF12796">
    <property type="entry name" value="Ank_2"/>
    <property type="match status" value="2"/>
</dbReference>
<dbReference type="RefSeq" id="XP_022481946.1">
    <property type="nucleotide sequence ID" value="XM_022638198.1"/>
</dbReference>
<dbReference type="Proteomes" id="UP000177622">
    <property type="component" value="Unassembled WGS sequence"/>
</dbReference>
<accession>A0A1F5KZV2</accession>
<dbReference type="PROSITE" id="PS50297">
    <property type="entry name" value="ANK_REP_REGION"/>
    <property type="match status" value="4"/>
</dbReference>
<dbReference type="SMART" id="SM00248">
    <property type="entry name" value="ANK"/>
    <property type="match status" value="7"/>
</dbReference>
<dbReference type="PROSITE" id="PS50088">
    <property type="entry name" value="ANK_REPEAT"/>
    <property type="match status" value="4"/>
</dbReference>
<reference evidence="4 5" key="1">
    <citation type="journal article" date="2016" name="Sci. Rep.">
        <title>Penicillium arizonense, a new, genome sequenced fungal species, reveals a high chemical diversity in secreted metabolites.</title>
        <authorList>
            <person name="Grijseels S."/>
            <person name="Nielsen J.C."/>
            <person name="Randelovic M."/>
            <person name="Nielsen J."/>
            <person name="Nielsen K.F."/>
            <person name="Workman M."/>
            <person name="Frisvad J.C."/>
        </authorList>
    </citation>
    <scope>NUCLEOTIDE SEQUENCE [LARGE SCALE GENOMIC DNA]</scope>
    <source>
        <strain evidence="4 5">CBS 141311</strain>
    </source>
</reference>
<dbReference type="InterPro" id="IPR036770">
    <property type="entry name" value="Ankyrin_rpt-contain_sf"/>
</dbReference>
<dbReference type="EMBL" id="LXJU01000235">
    <property type="protein sequence ID" value="OGE46475.1"/>
    <property type="molecule type" value="Genomic_DNA"/>
</dbReference>
<dbReference type="OrthoDB" id="5135691at2759"/>
<keyword evidence="1" id="KW-0677">Repeat</keyword>
<organism evidence="4 5">
    <name type="scientific">Penicillium arizonense</name>
    <dbReference type="NCBI Taxonomy" id="1835702"/>
    <lineage>
        <taxon>Eukaryota</taxon>
        <taxon>Fungi</taxon>
        <taxon>Dikarya</taxon>
        <taxon>Ascomycota</taxon>
        <taxon>Pezizomycotina</taxon>
        <taxon>Eurotiomycetes</taxon>
        <taxon>Eurotiomycetidae</taxon>
        <taxon>Eurotiales</taxon>
        <taxon>Aspergillaceae</taxon>
        <taxon>Penicillium</taxon>
    </lineage>
</organism>
<dbReference type="GeneID" id="34582932"/>
<protein>
    <submittedName>
        <fullName evidence="4">Uncharacterized protein</fullName>
    </submittedName>
</protein>
<evidence type="ECO:0000313" key="4">
    <source>
        <dbReference type="EMBL" id="OGE46475.1"/>
    </source>
</evidence>
<feature type="repeat" description="ANK" evidence="3">
    <location>
        <begin position="121"/>
        <end position="153"/>
    </location>
</feature>
<feature type="repeat" description="ANK" evidence="3">
    <location>
        <begin position="291"/>
        <end position="324"/>
    </location>
</feature>
<evidence type="ECO:0000256" key="1">
    <source>
        <dbReference type="ARBA" id="ARBA00022737"/>
    </source>
</evidence>
<feature type="repeat" description="ANK" evidence="3">
    <location>
        <begin position="221"/>
        <end position="253"/>
    </location>
</feature>
<proteinExistence type="predicted"/>